<evidence type="ECO:0000313" key="2">
    <source>
        <dbReference type="Proteomes" id="UP000680279"/>
    </source>
</evidence>
<protein>
    <submittedName>
        <fullName evidence="1">Uncharacterized protein</fullName>
    </submittedName>
</protein>
<accession>A0ABQ4K3L0</accession>
<comment type="caution">
    <text evidence="1">The sequence shown here is derived from an EMBL/GenBank/DDBJ whole genome shotgun (WGS) entry which is preliminary data.</text>
</comment>
<dbReference type="RefSeq" id="WP_018707771.1">
    <property type="nucleotide sequence ID" value="NZ_BOQT01000002.1"/>
</dbReference>
<keyword evidence="2" id="KW-1185">Reference proteome</keyword>
<dbReference type="EMBL" id="BOQT01000002">
    <property type="protein sequence ID" value="GIN19727.1"/>
    <property type="molecule type" value="Genomic_DNA"/>
</dbReference>
<organism evidence="1 2">
    <name type="scientific">Siminovitchia fordii</name>
    <dbReference type="NCBI Taxonomy" id="254759"/>
    <lineage>
        <taxon>Bacteria</taxon>
        <taxon>Bacillati</taxon>
        <taxon>Bacillota</taxon>
        <taxon>Bacilli</taxon>
        <taxon>Bacillales</taxon>
        <taxon>Bacillaceae</taxon>
        <taxon>Siminovitchia</taxon>
    </lineage>
</organism>
<gene>
    <name evidence="1" type="ORF">J1TS3_08610</name>
</gene>
<evidence type="ECO:0000313" key="1">
    <source>
        <dbReference type="EMBL" id="GIN19727.1"/>
    </source>
</evidence>
<sequence length="41" mass="5192">MLKILLGFFKGRIGFDANRHEDLFYELTEEEYDYEYMYYMH</sequence>
<reference evidence="1 2" key="1">
    <citation type="submission" date="2021-03" db="EMBL/GenBank/DDBJ databases">
        <title>Antimicrobial resistance genes in bacteria isolated from Japanese honey, and their potential for conferring macrolide and lincosamide resistance in the American foulbrood pathogen Paenibacillus larvae.</title>
        <authorList>
            <person name="Okamoto M."/>
            <person name="Kumagai M."/>
            <person name="Kanamori H."/>
            <person name="Takamatsu D."/>
        </authorList>
    </citation>
    <scope>NUCLEOTIDE SEQUENCE [LARGE SCALE GENOMIC DNA]</scope>
    <source>
        <strain evidence="1 2">J1TS3</strain>
    </source>
</reference>
<proteinExistence type="predicted"/>
<dbReference type="Proteomes" id="UP000680279">
    <property type="component" value="Unassembled WGS sequence"/>
</dbReference>
<name>A0ABQ4K3L0_9BACI</name>